<dbReference type="AlphaFoldDB" id="A0A109KR67"/>
<keyword evidence="1" id="KW-0812">Transmembrane</keyword>
<dbReference type="PATRIC" id="fig|294.195.peg.4271"/>
<gene>
    <name evidence="2" type="ORF">PFL603g_03996</name>
</gene>
<dbReference type="GeneID" id="61832731"/>
<sequence length="161" mass="18472">MKENPFKSIAFNKLEKNVYAPIFVKAMPFFIAIIAFDNVAARIMMAAIERMDRFNECEVIITELDSYLGVSENTRKRALNVLRYMNFIETKRNTVKGGKTKFKISVQVACKGNVETKVNMEGAFDEYLCPSLLVDGQICKESFEKYKQFKGKTKHKDGLPF</sequence>
<protein>
    <recommendedName>
        <fullName evidence="4">Plasmid replication protein RepL domain-containing protein</fullName>
    </recommendedName>
</protein>
<dbReference type="RefSeq" id="WP_008438433.1">
    <property type="nucleotide sequence ID" value="NZ_LCYC01000048.1"/>
</dbReference>
<evidence type="ECO:0000313" key="3">
    <source>
        <dbReference type="Proteomes" id="UP000063434"/>
    </source>
</evidence>
<evidence type="ECO:0008006" key="4">
    <source>
        <dbReference type="Google" id="ProtNLM"/>
    </source>
</evidence>
<keyword evidence="1" id="KW-0472">Membrane</keyword>
<dbReference type="EMBL" id="LCYC01000048">
    <property type="protein sequence ID" value="KWV73883.1"/>
    <property type="molecule type" value="Genomic_DNA"/>
</dbReference>
<evidence type="ECO:0000256" key="1">
    <source>
        <dbReference type="SAM" id="Phobius"/>
    </source>
</evidence>
<proteinExistence type="predicted"/>
<dbReference type="Proteomes" id="UP000063434">
    <property type="component" value="Unassembled WGS sequence"/>
</dbReference>
<evidence type="ECO:0000313" key="2">
    <source>
        <dbReference type="EMBL" id="KWV73883.1"/>
    </source>
</evidence>
<reference evidence="2 3" key="1">
    <citation type="submission" date="2015-05" db="EMBL/GenBank/DDBJ databases">
        <title>A genomic and transcriptomic approach to investigate the blue pigment phenotype in Pseudomonas fluorescens.</title>
        <authorList>
            <person name="Andreani N.A."/>
            <person name="Cardazzo B."/>
        </authorList>
    </citation>
    <scope>NUCLEOTIDE SEQUENCE [LARGE SCALE GENOMIC DNA]</scope>
    <source>
        <strain evidence="2 3">Ps_40</strain>
    </source>
</reference>
<accession>A0A109KR67</accession>
<organism evidence="2 3">
    <name type="scientific">Pseudomonas fluorescens</name>
    <dbReference type="NCBI Taxonomy" id="294"/>
    <lineage>
        <taxon>Bacteria</taxon>
        <taxon>Pseudomonadati</taxon>
        <taxon>Pseudomonadota</taxon>
        <taxon>Gammaproteobacteria</taxon>
        <taxon>Pseudomonadales</taxon>
        <taxon>Pseudomonadaceae</taxon>
        <taxon>Pseudomonas</taxon>
    </lineage>
</organism>
<name>A0A109KR67_PSEFL</name>
<comment type="caution">
    <text evidence="2">The sequence shown here is derived from an EMBL/GenBank/DDBJ whole genome shotgun (WGS) entry which is preliminary data.</text>
</comment>
<feature type="transmembrane region" description="Helical" evidence="1">
    <location>
        <begin position="20"/>
        <end position="41"/>
    </location>
</feature>
<keyword evidence="1" id="KW-1133">Transmembrane helix</keyword>